<organism evidence="2 3">
    <name type="scientific">Coccomyxa subellipsoidea</name>
    <dbReference type="NCBI Taxonomy" id="248742"/>
    <lineage>
        <taxon>Eukaryota</taxon>
        <taxon>Viridiplantae</taxon>
        <taxon>Chlorophyta</taxon>
        <taxon>core chlorophytes</taxon>
        <taxon>Trebouxiophyceae</taxon>
        <taxon>Trebouxiophyceae incertae sedis</taxon>
        <taxon>Coccomyxaceae</taxon>
        <taxon>Coccomyxa</taxon>
    </lineage>
</organism>
<comment type="caution">
    <text evidence="2">The sequence shown here is derived from an EMBL/GenBank/DDBJ whole genome shotgun (WGS) entry which is preliminary data.</text>
</comment>
<sequence length="292" mass="31010">MAPKHSTPTFVWSPETYIGTGSEGQKSRVSYETASTASVAETLLGSLFRGDGVHSAAQHLLDADSIRLRAPETVLLYIGNQVQSKSLAEPSLADALQPLQRAMENAASSLSLPNVYHKGPGTVSELITQHVQSQSAPASVHLLGSCTSRGDSASEASASAVQSLLSNAADGTQVVVVCPSEAGLQEEMVLLQQIQAVLAEGDRRHVMAYISDPARNAEVSPASRHLLSQERLYKSAAKTYTCDAKCETQVKLLEAVILAFTLICALITGSCMLNNLGTPTRFETPKDSLSRD</sequence>
<feature type="transmembrane region" description="Helical" evidence="1">
    <location>
        <begin position="252"/>
        <end position="273"/>
    </location>
</feature>
<keyword evidence="1" id="KW-1133">Transmembrane helix</keyword>
<dbReference type="Proteomes" id="UP001491310">
    <property type="component" value="Unassembled WGS sequence"/>
</dbReference>
<dbReference type="PANTHER" id="PTHR35285">
    <property type="entry name" value="2-C-METHYL-D-ERYTHRITOL 4-PHOSPHATE CYTIDYLYLTRANSFERASE"/>
    <property type="match status" value="1"/>
</dbReference>
<keyword evidence="1" id="KW-0472">Membrane</keyword>
<dbReference type="PANTHER" id="PTHR35285:SF1">
    <property type="entry name" value="2-C-METHYL-D-ERYTHRITOL 4-PHOSPHATE CYTIDYLYLTRANSFERASE"/>
    <property type="match status" value="1"/>
</dbReference>
<evidence type="ECO:0000313" key="3">
    <source>
        <dbReference type="Proteomes" id="UP001491310"/>
    </source>
</evidence>
<accession>A0ABR2YRU6</accession>
<protein>
    <submittedName>
        <fullName evidence="2">Uncharacterized protein</fullName>
    </submittedName>
</protein>
<evidence type="ECO:0000313" key="2">
    <source>
        <dbReference type="EMBL" id="KAK9909632.1"/>
    </source>
</evidence>
<keyword evidence="1" id="KW-0812">Transmembrane</keyword>
<dbReference type="EMBL" id="JALJOT010000006">
    <property type="protein sequence ID" value="KAK9909632.1"/>
    <property type="molecule type" value="Genomic_DNA"/>
</dbReference>
<proteinExistence type="predicted"/>
<reference evidence="2 3" key="1">
    <citation type="journal article" date="2024" name="Nat. Commun.">
        <title>Phylogenomics reveals the evolutionary origins of lichenization in chlorophyte algae.</title>
        <authorList>
            <person name="Puginier C."/>
            <person name="Libourel C."/>
            <person name="Otte J."/>
            <person name="Skaloud P."/>
            <person name="Haon M."/>
            <person name="Grisel S."/>
            <person name="Petersen M."/>
            <person name="Berrin J.G."/>
            <person name="Delaux P.M."/>
            <person name="Dal Grande F."/>
            <person name="Keller J."/>
        </authorList>
    </citation>
    <scope>NUCLEOTIDE SEQUENCE [LARGE SCALE GENOMIC DNA]</scope>
    <source>
        <strain evidence="2 3">SAG 216-7</strain>
    </source>
</reference>
<evidence type="ECO:0000256" key="1">
    <source>
        <dbReference type="SAM" id="Phobius"/>
    </source>
</evidence>
<name>A0ABR2YRU6_9CHLO</name>
<gene>
    <name evidence="2" type="ORF">WJX75_005318</name>
</gene>
<keyword evidence="3" id="KW-1185">Reference proteome</keyword>